<evidence type="ECO:0000313" key="1">
    <source>
        <dbReference type="EMBL" id="CAB4037371.1"/>
    </source>
</evidence>
<comment type="caution">
    <text evidence="1">The sequence shown here is derived from an EMBL/GenBank/DDBJ whole genome shotgun (WGS) entry which is preliminary data.</text>
</comment>
<feature type="non-terminal residue" evidence="1">
    <location>
        <position position="233"/>
    </location>
</feature>
<name>A0A6S7K1V8_PARCT</name>
<dbReference type="AlphaFoldDB" id="A0A6S7K1V8"/>
<dbReference type="Proteomes" id="UP001152795">
    <property type="component" value="Unassembled WGS sequence"/>
</dbReference>
<gene>
    <name evidence="1" type="ORF">PACLA_8A080800</name>
</gene>
<accession>A0A6S7K1V8</accession>
<dbReference type="OrthoDB" id="6744003at2759"/>
<dbReference type="EMBL" id="CACRXK020022999">
    <property type="protein sequence ID" value="CAB4037371.1"/>
    <property type="molecule type" value="Genomic_DNA"/>
</dbReference>
<sequence length="233" mass="26627">MAIQNAVEKSVKWDSLFPNVSSLASDGTSLNSGARSGIWERLSQMRQLQENGKDVPLLKIWCAVHRSALAWNSVCSLVAEVNYLIRDAAALATYCHSSGVRTRELHKVATENKLKVLRLPQYFEVRWSRSIRAILMYLKTSPDADANVYLKNWLKKYRLHLSCFLMDAVMLYSRFQMKLQSDSVLVFNLVKEREKFLARLAAAKEKPVTGGWEELFLSTIKVILHESDESENE</sequence>
<dbReference type="PANTHER" id="PTHR46880:SF5">
    <property type="entry name" value="DUF4371 DOMAIN-CONTAINING PROTEIN"/>
    <property type="match status" value="1"/>
</dbReference>
<dbReference type="PANTHER" id="PTHR46880">
    <property type="entry name" value="RAS-ASSOCIATING DOMAIN-CONTAINING PROTEIN"/>
    <property type="match status" value="1"/>
</dbReference>
<reference evidence="1" key="1">
    <citation type="submission" date="2020-04" db="EMBL/GenBank/DDBJ databases">
        <authorList>
            <person name="Alioto T."/>
            <person name="Alioto T."/>
            <person name="Gomez Garrido J."/>
        </authorList>
    </citation>
    <scope>NUCLEOTIDE SEQUENCE</scope>
    <source>
        <strain evidence="1">A484AB</strain>
    </source>
</reference>
<organism evidence="1 2">
    <name type="scientific">Paramuricea clavata</name>
    <name type="common">Red gorgonian</name>
    <name type="synonym">Violescent sea-whip</name>
    <dbReference type="NCBI Taxonomy" id="317549"/>
    <lineage>
        <taxon>Eukaryota</taxon>
        <taxon>Metazoa</taxon>
        <taxon>Cnidaria</taxon>
        <taxon>Anthozoa</taxon>
        <taxon>Octocorallia</taxon>
        <taxon>Malacalcyonacea</taxon>
        <taxon>Plexauridae</taxon>
        <taxon>Paramuricea</taxon>
    </lineage>
</organism>
<keyword evidence="2" id="KW-1185">Reference proteome</keyword>
<proteinExistence type="predicted"/>
<protein>
    <submittedName>
        <fullName evidence="1">Uncharacterized protein</fullName>
    </submittedName>
</protein>
<evidence type="ECO:0000313" key="2">
    <source>
        <dbReference type="Proteomes" id="UP001152795"/>
    </source>
</evidence>